<dbReference type="InterPro" id="IPR014729">
    <property type="entry name" value="Rossmann-like_a/b/a_fold"/>
</dbReference>
<evidence type="ECO:0000313" key="14">
    <source>
        <dbReference type="Proteomes" id="UP000290495"/>
    </source>
</evidence>
<evidence type="ECO:0000256" key="7">
    <source>
        <dbReference type="ARBA" id="ARBA00047469"/>
    </source>
</evidence>
<evidence type="ECO:0000256" key="3">
    <source>
        <dbReference type="ARBA" id="ARBA00022741"/>
    </source>
</evidence>
<dbReference type="EC" id="6.1.1.4" evidence="8"/>
<reference evidence="13 14" key="1">
    <citation type="submission" date="2019-01" db="EMBL/GenBank/DDBJ databases">
        <authorList>
            <consortium name="Pathogen Informatics"/>
        </authorList>
    </citation>
    <scope>NUCLEOTIDE SEQUENCE [LARGE SCALE GENOMIC DNA]</scope>
    <source>
        <strain evidence="13 14">NCTC10146</strain>
    </source>
</reference>
<evidence type="ECO:0000259" key="10">
    <source>
        <dbReference type="Pfam" id="PF08264"/>
    </source>
</evidence>
<evidence type="ECO:0000259" key="12">
    <source>
        <dbReference type="Pfam" id="PF13603"/>
    </source>
</evidence>
<evidence type="ECO:0000256" key="5">
    <source>
        <dbReference type="ARBA" id="ARBA00022917"/>
    </source>
</evidence>
<dbReference type="InterPro" id="IPR009080">
    <property type="entry name" value="tRNAsynth_Ia_anticodon-bd"/>
</dbReference>
<dbReference type="PRINTS" id="PR00985">
    <property type="entry name" value="TRNASYNTHLEU"/>
</dbReference>
<proteinExistence type="inferred from homology"/>
<keyword evidence="8" id="KW-0963">Cytoplasm</keyword>
<evidence type="ECO:0000259" key="11">
    <source>
        <dbReference type="Pfam" id="PF09334"/>
    </source>
</evidence>
<dbReference type="PANTHER" id="PTHR43740:SF2">
    <property type="entry name" value="LEUCINE--TRNA LIGASE, MITOCHONDRIAL"/>
    <property type="match status" value="1"/>
</dbReference>
<dbReference type="Gene3D" id="3.10.20.590">
    <property type="match status" value="1"/>
</dbReference>
<dbReference type="InterPro" id="IPR009008">
    <property type="entry name" value="Val/Leu/Ile-tRNA-synth_edit"/>
</dbReference>
<comment type="similarity">
    <text evidence="1 8 9">Belongs to the class-I aminoacyl-tRNA synthetase family.</text>
</comment>
<feature type="short sequence motif" description="'KMSKS' region" evidence="8">
    <location>
        <begin position="568"/>
        <end position="572"/>
    </location>
</feature>
<dbReference type="Proteomes" id="UP000290495">
    <property type="component" value="Chromosome"/>
</dbReference>
<dbReference type="EMBL" id="LR215010">
    <property type="protein sequence ID" value="VEU68887.1"/>
    <property type="molecule type" value="Genomic_DNA"/>
</dbReference>
<dbReference type="GO" id="GO:0004823">
    <property type="term" value="F:leucine-tRNA ligase activity"/>
    <property type="evidence" value="ECO:0007669"/>
    <property type="project" value="UniProtKB-UniRule"/>
</dbReference>
<dbReference type="InterPro" id="IPR002302">
    <property type="entry name" value="Leu-tRNA-ligase"/>
</dbReference>
<dbReference type="GO" id="GO:0006429">
    <property type="term" value="P:leucyl-tRNA aminoacylation"/>
    <property type="evidence" value="ECO:0007669"/>
    <property type="project" value="UniProtKB-UniRule"/>
</dbReference>
<keyword evidence="4 8" id="KW-0067">ATP-binding</keyword>
<dbReference type="FunFam" id="1.10.730.10:FF:000002">
    <property type="entry name" value="Leucine--tRNA ligase"/>
    <property type="match status" value="1"/>
</dbReference>
<dbReference type="InterPro" id="IPR013155">
    <property type="entry name" value="M/V/L/I-tRNA-synth_anticd-bd"/>
</dbReference>
<feature type="domain" description="Methionyl/Valyl/Leucyl/Isoleucyl-tRNA synthetase anticodon-binding" evidence="10">
    <location>
        <begin position="643"/>
        <end position="758"/>
    </location>
</feature>
<dbReference type="InterPro" id="IPR015413">
    <property type="entry name" value="Methionyl/Leucyl_tRNA_Synth"/>
</dbReference>
<feature type="domain" description="Methionyl/Leucyl tRNA synthetase" evidence="11">
    <location>
        <begin position="37"/>
        <end position="168"/>
    </location>
</feature>
<dbReference type="HAMAP" id="MF_00049_B">
    <property type="entry name" value="Leu_tRNA_synth_B"/>
    <property type="match status" value="1"/>
</dbReference>
<keyword evidence="2 8" id="KW-0436">Ligase</keyword>
<dbReference type="Gene3D" id="1.10.730.10">
    <property type="entry name" value="Isoleucyl-tRNA Synthetase, Domain 1"/>
    <property type="match status" value="1"/>
</dbReference>
<dbReference type="Pfam" id="PF08264">
    <property type="entry name" value="Anticodon_1"/>
    <property type="match status" value="1"/>
</dbReference>
<evidence type="ECO:0000256" key="4">
    <source>
        <dbReference type="ARBA" id="ARBA00022840"/>
    </source>
</evidence>
<dbReference type="Gene3D" id="3.40.50.620">
    <property type="entry name" value="HUPs"/>
    <property type="match status" value="2"/>
</dbReference>
<comment type="caution">
    <text evidence="8">Lacks conserved residue(s) required for the propagation of feature annotation.</text>
</comment>
<dbReference type="FunFam" id="3.40.50.620:FF:000077">
    <property type="entry name" value="Leucine--tRNA ligase"/>
    <property type="match status" value="1"/>
</dbReference>
<dbReference type="SUPFAM" id="SSF47323">
    <property type="entry name" value="Anticodon-binding domain of a subclass of class I aminoacyl-tRNA synthetases"/>
    <property type="match status" value="1"/>
</dbReference>
<comment type="catalytic activity">
    <reaction evidence="7 8">
        <text>tRNA(Leu) + L-leucine + ATP = L-leucyl-tRNA(Leu) + AMP + diphosphate</text>
        <dbReference type="Rhea" id="RHEA:11688"/>
        <dbReference type="Rhea" id="RHEA-COMP:9613"/>
        <dbReference type="Rhea" id="RHEA-COMP:9622"/>
        <dbReference type="ChEBI" id="CHEBI:30616"/>
        <dbReference type="ChEBI" id="CHEBI:33019"/>
        <dbReference type="ChEBI" id="CHEBI:57427"/>
        <dbReference type="ChEBI" id="CHEBI:78442"/>
        <dbReference type="ChEBI" id="CHEBI:78494"/>
        <dbReference type="ChEBI" id="CHEBI:456215"/>
        <dbReference type="EC" id="6.1.1.4"/>
    </reaction>
</comment>
<dbReference type="CDD" id="cd00812">
    <property type="entry name" value="LeuRS_core"/>
    <property type="match status" value="1"/>
</dbReference>
<gene>
    <name evidence="8 13" type="primary">leuS</name>
    <name evidence="13" type="ORF">NCTC10146_00345</name>
</gene>
<comment type="subcellular location">
    <subcellularLocation>
        <location evidence="8">Cytoplasm</location>
    </subcellularLocation>
</comment>
<dbReference type="SUPFAM" id="SSF52374">
    <property type="entry name" value="Nucleotidylyl transferase"/>
    <property type="match status" value="1"/>
</dbReference>
<protein>
    <recommendedName>
        <fullName evidence="8">Leucine--tRNA ligase</fullName>
        <ecNumber evidence="8">6.1.1.4</ecNumber>
    </recommendedName>
    <alternativeName>
        <fullName evidence="8">Leucyl-tRNA synthetase</fullName>
        <shortName evidence="8">LeuRS</shortName>
    </alternativeName>
</protein>
<dbReference type="Pfam" id="PF09334">
    <property type="entry name" value="tRNA-synt_1g"/>
    <property type="match status" value="2"/>
</dbReference>
<dbReference type="GO" id="GO:0005829">
    <property type="term" value="C:cytosol"/>
    <property type="evidence" value="ECO:0007669"/>
    <property type="project" value="TreeGrafter"/>
</dbReference>
<name>A0A449AQZ3_9BACT</name>
<dbReference type="NCBIfam" id="TIGR00396">
    <property type="entry name" value="leuS_bact"/>
    <property type="match status" value="1"/>
</dbReference>
<dbReference type="AlphaFoldDB" id="A0A449AQZ3"/>
<evidence type="ECO:0000256" key="8">
    <source>
        <dbReference type="HAMAP-Rule" id="MF_00049"/>
    </source>
</evidence>
<dbReference type="InterPro" id="IPR025709">
    <property type="entry name" value="Leu_tRNA-synth_edit"/>
</dbReference>
<keyword evidence="3 8" id="KW-0547">Nucleotide-binding</keyword>
<dbReference type="RefSeq" id="WP_004795002.1">
    <property type="nucleotide sequence ID" value="NZ_LR215010.1"/>
</dbReference>
<keyword evidence="5 8" id="KW-0648">Protein biosynthesis</keyword>
<feature type="domain" description="Leucyl-tRNA synthetase editing" evidence="12">
    <location>
        <begin position="222"/>
        <end position="389"/>
    </location>
</feature>
<keyword evidence="6 8" id="KW-0030">Aminoacyl-tRNA synthetase</keyword>
<dbReference type="GO" id="GO:0002161">
    <property type="term" value="F:aminoacyl-tRNA deacylase activity"/>
    <property type="evidence" value="ECO:0007669"/>
    <property type="project" value="InterPro"/>
</dbReference>
<evidence type="ECO:0000256" key="9">
    <source>
        <dbReference type="RuleBase" id="RU363039"/>
    </source>
</evidence>
<sequence length="795" mass="92282">MYNHKKVEQKWQKIWEETKAFITTDKSNKKFYALDMFPYPSASGLHVGHPEGYTATDIVSRYKRLNGYDVLHPIGWDAFGLPAEQYALKTGNHPAPFTQANIKTFKKQLKSLGMSFDWDKEVDTTDPKFYKWTQWIFKKLYEHGLAEIKEIDVNWCEGLGTVLANEEVITDENGNRVSERGNFPVIRKPMKQWVLKITAYAEKLLEGLNEVEFSESLKTLQENWIGKSEGHVVKFDLENSNETLDVFTTRIDTLFGVSFLVIAPEHSLLNNVKNNHEISEFLEYSKTLSDRDRISNNKDKIGVYTGINAIHPITKEILPIWTSNYVLNTYGTGAIMAVPAEDERDKDFALKYNLEIKEIISKEDQVLINSNQFNGLSIKEAKNAIHNFLAKENKSEIEISYKIRDWIFSRQRYWGEPFPVYFDEDNNIYIEENIVELPYMENIKPSTTGESPLANNKEWLYFEKDGKRFKRETNTMPQWAGSSWYFLAYIMKNADGSYLDMDSKEAYERFKKWLPVDLYIGGQEHAVGHLIYSRFWHKFLYDIKVLPVSEPFFKVVNQGMILGPDGQKMSKSRGNVINPDEIVEEYGADTLRVYEMFMGPLTDTKEWSVDSIRGIRKWLDRVEVIINKFANDSSLIDESYKDSEFNSLWQNTIKEVTIAIDTLKFNIAISKLMVFINALYKVEKLQSIKPLIDFSIMLSTLAPHLAEELLEQLNQKQIKEQKWPVVDEKLIQNSTVKIVVQVNGKVRAVIEKDSDLSEEEIFSLALEQPNVQKFIDGQEIKRKQYVKDKIVIFNV</sequence>
<accession>A0A449AQZ3</accession>
<evidence type="ECO:0000256" key="1">
    <source>
        <dbReference type="ARBA" id="ARBA00005594"/>
    </source>
</evidence>
<feature type="binding site" evidence="8">
    <location>
        <position position="571"/>
    </location>
    <ligand>
        <name>ATP</name>
        <dbReference type="ChEBI" id="CHEBI:30616"/>
    </ligand>
</feature>
<dbReference type="PANTHER" id="PTHR43740">
    <property type="entry name" value="LEUCYL-TRNA SYNTHETASE"/>
    <property type="match status" value="1"/>
</dbReference>
<dbReference type="FunFam" id="3.40.50.620:FF:000056">
    <property type="entry name" value="Leucine--tRNA ligase"/>
    <property type="match status" value="1"/>
</dbReference>
<evidence type="ECO:0000313" key="13">
    <source>
        <dbReference type="EMBL" id="VEU68887.1"/>
    </source>
</evidence>
<evidence type="ECO:0000256" key="2">
    <source>
        <dbReference type="ARBA" id="ARBA00022598"/>
    </source>
</evidence>
<dbReference type="GO" id="GO:0005524">
    <property type="term" value="F:ATP binding"/>
    <property type="evidence" value="ECO:0007669"/>
    <property type="project" value="UniProtKB-UniRule"/>
</dbReference>
<organism evidence="13 14">
    <name type="scientific">Mycoplasmopsis canis</name>
    <dbReference type="NCBI Taxonomy" id="29555"/>
    <lineage>
        <taxon>Bacteria</taxon>
        <taxon>Bacillati</taxon>
        <taxon>Mycoplasmatota</taxon>
        <taxon>Mycoplasmoidales</taxon>
        <taxon>Metamycoplasmataceae</taxon>
        <taxon>Mycoplasmopsis</taxon>
    </lineage>
</organism>
<feature type="domain" description="Methionyl/Leucyl tRNA synthetase" evidence="11">
    <location>
        <begin position="540"/>
        <end position="610"/>
    </location>
</feature>
<evidence type="ECO:0000256" key="6">
    <source>
        <dbReference type="ARBA" id="ARBA00023146"/>
    </source>
</evidence>
<dbReference type="Pfam" id="PF13603">
    <property type="entry name" value="tRNA-synt_1_2"/>
    <property type="match status" value="1"/>
</dbReference>
<dbReference type="SUPFAM" id="SSF50677">
    <property type="entry name" value="ValRS/IleRS/LeuRS editing domain"/>
    <property type="match status" value="1"/>
</dbReference>